<dbReference type="EC" id="2.3.1.-" evidence="2"/>
<dbReference type="GO" id="GO:0005737">
    <property type="term" value="C:cytoplasm"/>
    <property type="evidence" value="ECO:0007669"/>
    <property type="project" value="TreeGrafter"/>
</dbReference>
<name>A0A1B2AA44_9SPHN</name>
<dbReference type="KEGG" id="ado:A6F68_00413"/>
<dbReference type="OrthoDB" id="5295305at2"/>
<dbReference type="AlphaFoldDB" id="A0A1B2AA44"/>
<dbReference type="EMBL" id="CP016591">
    <property type="protein sequence ID" value="ANY18948.1"/>
    <property type="molecule type" value="Genomic_DNA"/>
</dbReference>
<dbReference type="RefSeq" id="WP_084001513.1">
    <property type="nucleotide sequence ID" value="NZ_CP016591.1"/>
</dbReference>
<dbReference type="InterPro" id="IPR000182">
    <property type="entry name" value="GNAT_dom"/>
</dbReference>
<protein>
    <submittedName>
        <fullName evidence="2">Putative ribosomal N-acetyltransferase YdaF</fullName>
        <ecNumber evidence="2">2.3.1.-</ecNumber>
    </submittedName>
</protein>
<keyword evidence="2" id="KW-0012">Acyltransferase</keyword>
<dbReference type="Proteomes" id="UP000092932">
    <property type="component" value="Chromosome"/>
</dbReference>
<evidence type="ECO:0000313" key="2">
    <source>
        <dbReference type="EMBL" id="ANY18948.1"/>
    </source>
</evidence>
<gene>
    <name evidence="2" type="primary">ydaF_1</name>
    <name evidence="2" type="ORF">A6F68_00413</name>
</gene>
<evidence type="ECO:0000259" key="1">
    <source>
        <dbReference type="Pfam" id="PF13302"/>
    </source>
</evidence>
<reference evidence="2 3" key="1">
    <citation type="submission" date="2016-07" db="EMBL/GenBank/DDBJ databases">
        <title>Complete genome sequence of Altererythrobacter dongtanensis KCTC 22672, a type strain with esterase isolated from tidal flat.</title>
        <authorList>
            <person name="Cheng H."/>
            <person name="Wu Y.-H."/>
            <person name="Zhou P."/>
            <person name="Huo Y.-Y."/>
            <person name="Wang C.-S."/>
            <person name="Xu X.-W."/>
        </authorList>
    </citation>
    <scope>NUCLEOTIDE SEQUENCE [LARGE SCALE GENOMIC DNA]</scope>
    <source>
        <strain evidence="2 3">KCTC 22672</strain>
    </source>
</reference>
<dbReference type="Pfam" id="PF13302">
    <property type="entry name" value="Acetyltransf_3"/>
    <property type="match status" value="1"/>
</dbReference>
<dbReference type="GO" id="GO:0008999">
    <property type="term" value="F:protein-N-terminal-alanine acetyltransferase activity"/>
    <property type="evidence" value="ECO:0007669"/>
    <property type="project" value="TreeGrafter"/>
</dbReference>
<sequence length="200" mass="22732">MERFLVGKRISLHGLTPDQMTPDTPYYGWLDDLSLDEYTERSHFPNNPQRMLDYYTTACANRSLVLLGIFDNESGDHVGNISFSDINWLNRRAFIGYLLGDANYAGKGYVTEACLMMMYYGFNRLNLNRIWGGVSALHGASRKVCAKVGLKEEGIQRQTLLRNGEFSDSIMVGALRDEWMPEFGEKARGFFAVPPTYDMP</sequence>
<dbReference type="STRING" id="692370.A6F68_00413"/>
<feature type="domain" description="N-acetyltransferase" evidence="1">
    <location>
        <begin position="29"/>
        <end position="151"/>
    </location>
</feature>
<dbReference type="GO" id="GO:1990189">
    <property type="term" value="F:protein N-terminal-serine acetyltransferase activity"/>
    <property type="evidence" value="ECO:0007669"/>
    <property type="project" value="TreeGrafter"/>
</dbReference>
<keyword evidence="3" id="KW-1185">Reference proteome</keyword>
<dbReference type="SUPFAM" id="SSF55729">
    <property type="entry name" value="Acyl-CoA N-acyltransferases (Nat)"/>
    <property type="match status" value="1"/>
</dbReference>
<dbReference type="Gene3D" id="3.40.630.30">
    <property type="match status" value="1"/>
</dbReference>
<dbReference type="PANTHER" id="PTHR43441">
    <property type="entry name" value="RIBOSOMAL-PROTEIN-SERINE ACETYLTRANSFERASE"/>
    <property type="match status" value="1"/>
</dbReference>
<dbReference type="PANTHER" id="PTHR43441:SF11">
    <property type="entry name" value="RIBOSOMAL-PROTEIN-SERINE ACETYLTRANSFERASE"/>
    <property type="match status" value="1"/>
</dbReference>
<accession>A0A1B2AA44</accession>
<proteinExistence type="predicted"/>
<keyword evidence="2" id="KW-0808">Transferase</keyword>
<dbReference type="InterPro" id="IPR051908">
    <property type="entry name" value="Ribosomal_N-acetyltransferase"/>
</dbReference>
<evidence type="ECO:0000313" key="3">
    <source>
        <dbReference type="Proteomes" id="UP000092932"/>
    </source>
</evidence>
<dbReference type="InterPro" id="IPR016181">
    <property type="entry name" value="Acyl_CoA_acyltransferase"/>
</dbReference>
<organism evidence="2 3">
    <name type="scientific">Tsuneonella dongtanensis</name>
    <dbReference type="NCBI Taxonomy" id="692370"/>
    <lineage>
        <taxon>Bacteria</taxon>
        <taxon>Pseudomonadati</taxon>
        <taxon>Pseudomonadota</taxon>
        <taxon>Alphaproteobacteria</taxon>
        <taxon>Sphingomonadales</taxon>
        <taxon>Erythrobacteraceae</taxon>
        <taxon>Tsuneonella</taxon>
    </lineage>
</organism>